<protein>
    <submittedName>
        <fullName evidence="1">Uncharacterized protein</fullName>
    </submittedName>
</protein>
<evidence type="ECO:0000313" key="1">
    <source>
        <dbReference type="EMBL" id="HII46507.1"/>
    </source>
</evidence>
<gene>
    <name evidence="1" type="ORF">HA333_03375</name>
</gene>
<name>A0A832SZJ7_9CREN</name>
<dbReference type="OMA" id="TATSWEV"/>
<comment type="caution">
    <text evidence="1">The sequence shown here is derived from an EMBL/GenBank/DDBJ whole genome shotgun (WGS) entry which is preliminary data.</text>
</comment>
<dbReference type="Proteomes" id="UP000651120">
    <property type="component" value="Unassembled WGS sequence"/>
</dbReference>
<dbReference type="RefSeq" id="WP_011008401.1">
    <property type="nucleotide sequence ID" value="NZ_DAIOPL010000041.1"/>
</dbReference>
<accession>A0A832SZJ7</accession>
<dbReference type="GeneID" id="1464262"/>
<dbReference type="EMBL" id="DUJP01000015">
    <property type="protein sequence ID" value="HII46507.1"/>
    <property type="molecule type" value="Genomic_DNA"/>
</dbReference>
<sequence>MKARITIAILAVALIVAAVAMAYAQNATGTTKTPAAKAGWRPEWHKGWAPRGVTGQCKAANITLYSTSRQLTITGDGINVALNVDVVNANATSPYGRIVYGTGTVQLGGNTYTAKSVYGAVGPRGATLTVYTGKELVVIRYFNGQYLAVVKTFGQQGYQRYNGTATLNIS</sequence>
<proteinExistence type="predicted"/>
<organism evidence="1 2">
    <name type="scientific">Pyrobaculum aerophilum</name>
    <dbReference type="NCBI Taxonomy" id="13773"/>
    <lineage>
        <taxon>Archaea</taxon>
        <taxon>Thermoproteota</taxon>
        <taxon>Thermoprotei</taxon>
        <taxon>Thermoproteales</taxon>
        <taxon>Thermoproteaceae</taxon>
        <taxon>Pyrobaculum</taxon>
    </lineage>
</organism>
<dbReference type="AlphaFoldDB" id="A0A832SZJ7"/>
<reference evidence="1" key="1">
    <citation type="journal article" date="2020" name="bioRxiv">
        <title>A rank-normalized archaeal taxonomy based on genome phylogeny resolves widespread incomplete and uneven classifications.</title>
        <authorList>
            <person name="Rinke C."/>
            <person name="Chuvochina M."/>
            <person name="Mussig A.J."/>
            <person name="Chaumeil P.-A."/>
            <person name="Waite D.W."/>
            <person name="Whitman W.B."/>
            <person name="Parks D.H."/>
            <person name="Hugenholtz P."/>
        </authorList>
    </citation>
    <scope>NUCLEOTIDE SEQUENCE</scope>
    <source>
        <strain evidence="1">UBA8839</strain>
    </source>
</reference>
<evidence type="ECO:0000313" key="2">
    <source>
        <dbReference type="Proteomes" id="UP000651120"/>
    </source>
</evidence>